<feature type="domain" description="HMA" evidence="12">
    <location>
        <begin position="3"/>
        <end position="68"/>
    </location>
</feature>
<comment type="function">
    <text evidence="7">Binds and deliver cytosolic copper to the copper ATPase proteins. May be important in cellular antioxidant defense.</text>
</comment>
<dbReference type="PROSITE" id="PS50846">
    <property type="entry name" value="HMA_2"/>
    <property type="match status" value="1"/>
</dbReference>
<comment type="subunit">
    <text evidence="11">Homodimer. Interacts with ATP7B. Interacts with ATP7A. Interacts (via dimer form) with SLC31A1 (via C-terminal domain); this interaction improves ATOX1 stability and controls intracellular Cu(I) levels.</text>
</comment>
<keyword evidence="6" id="KW-0143">Chaperone</keyword>
<evidence type="ECO:0000256" key="10">
    <source>
        <dbReference type="ARBA" id="ARBA00043201"/>
    </source>
</evidence>
<evidence type="ECO:0000256" key="5">
    <source>
        <dbReference type="ARBA" id="ARBA00023065"/>
    </source>
</evidence>
<dbReference type="GO" id="GO:0006825">
    <property type="term" value="P:copper ion transport"/>
    <property type="evidence" value="ECO:0007669"/>
    <property type="project" value="UniProtKB-KW"/>
</dbReference>
<evidence type="ECO:0000259" key="12">
    <source>
        <dbReference type="PROSITE" id="PS50846"/>
    </source>
</evidence>
<name>R4V3G8_COPFO</name>
<evidence type="ECO:0000256" key="3">
    <source>
        <dbReference type="ARBA" id="ARBA00022796"/>
    </source>
</evidence>
<evidence type="ECO:0000256" key="11">
    <source>
        <dbReference type="ARBA" id="ARBA00046351"/>
    </source>
</evidence>
<dbReference type="InterPro" id="IPR036163">
    <property type="entry name" value="HMA_dom_sf"/>
</dbReference>
<comment type="similarity">
    <text evidence="8">Belongs to the ATX1 family.</text>
</comment>
<evidence type="ECO:0000256" key="4">
    <source>
        <dbReference type="ARBA" id="ARBA00023008"/>
    </source>
</evidence>
<accession>R4V3G8</accession>
<dbReference type="PANTHER" id="PTHR46365">
    <property type="entry name" value="COPPER TRANSPORT PROTEIN ATOX1"/>
    <property type="match status" value="1"/>
</dbReference>
<keyword evidence="3" id="KW-0187">Copper transport</keyword>
<dbReference type="GO" id="GO:0016531">
    <property type="term" value="F:copper chaperone activity"/>
    <property type="evidence" value="ECO:0007669"/>
    <property type="project" value="TreeGrafter"/>
</dbReference>
<dbReference type="GO" id="GO:0005829">
    <property type="term" value="C:cytosol"/>
    <property type="evidence" value="ECO:0007669"/>
    <property type="project" value="TreeGrafter"/>
</dbReference>
<evidence type="ECO:0000256" key="2">
    <source>
        <dbReference type="ARBA" id="ARBA00022723"/>
    </source>
</evidence>
<organism evidence="13">
    <name type="scientific">Coptotermes formosanus</name>
    <name type="common">Formosan subterranean termite</name>
    <dbReference type="NCBI Taxonomy" id="36987"/>
    <lineage>
        <taxon>Eukaryota</taxon>
        <taxon>Metazoa</taxon>
        <taxon>Ecdysozoa</taxon>
        <taxon>Arthropoda</taxon>
        <taxon>Hexapoda</taxon>
        <taxon>Insecta</taxon>
        <taxon>Pterygota</taxon>
        <taxon>Neoptera</taxon>
        <taxon>Polyneoptera</taxon>
        <taxon>Dictyoptera</taxon>
        <taxon>Blattodea</taxon>
        <taxon>Blattoidea</taxon>
        <taxon>Termitoidae</taxon>
        <taxon>Rhinotermitidae</taxon>
        <taxon>Coptotermes</taxon>
    </lineage>
</organism>
<dbReference type="Pfam" id="PF00403">
    <property type="entry name" value="HMA"/>
    <property type="match status" value="1"/>
</dbReference>
<sequence length="74" mass="7967">MAAQVHEFKVAMTCTGCSSSVEKVLEKLKGQGVENVEILLEDKTVLVTSTLPADQLLATIKKTGKETTYVGVKQ</sequence>
<dbReference type="AlphaFoldDB" id="R4V3G8"/>
<keyword evidence="2" id="KW-0479">Metal-binding</keyword>
<proteinExistence type="evidence at transcript level"/>
<dbReference type="InterPro" id="IPR051881">
    <property type="entry name" value="Copper_transport_ATOX1-like"/>
</dbReference>
<dbReference type="FunFam" id="3.30.70.100:FF:000008">
    <property type="entry name" value="Copper transport protein ATOX1"/>
    <property type="match status" value="1"/>
</dbReference>
<evidence type="ECO:0000256" key="9">
    <source>
        <dbReference type="ARBA" id="ARBA00040962"/>
    </source>
</evidence>
<dbReference type="CDD" id="cd00371">
    <property type="entry name" value="HMA"/>
    <property type="match status" value="1"/>
</dbReference>
<evidence type="ECO:0000256" key="7">
    <source>
        <dbReference type="ARBA" id="ARBA00037651"/>
    </source>
</evidence>
<protein>
    <recommendedName>
        <fullName evidence="9">Copper transport protein ATOX1</fullName>
    </recommendedName>
    <alternativeName>
        <fullName evidence="10">Metal transport protein ATX1</fullName>
    </alternativeName>
</protein>
<keyword evidence="1" id="KW-0813">Transport</keyword>
<dbReference type="SUPFAM" id="SSF55008">
    <property type="entry name" value="HMA, heavy metal-associated domain"/>
    <property type="match status" value="1"/>
</dbReference>
<keyword evidence="5" id="KW-0406">Ion transport</keyword>
<dbReference type="InterPro" id="IPR006121">
    <property type="entry name" value="HMA_dom"/>
</dbReference>
<evidence type="ECO:0000256" key="6">
    <source>
        <dbReference type="ARBA" id="ARBA00023186"/>
    </source>
</evidence>
<keyword evidence="4" id="KW-0186">Copper</keyword>
<reference evidence="13" key="1">
    <citation type="submission" date="2013-02" db="EMBL/GenBank/DDBJ databases">
        <title>Molecular characterization and expression analysis of antioxidants from Coptotermes formosanus Shiraki.</title>
        <authorList>
            <person name="Hussain A."/>
            <person name="Li Y.F."/>
            <person name="Wen S.Y."/>
        </authorList>
    </citation>
    <scope>NUCLEOTIDE SEQUENCE</scope>
</reference>
<evidence type="ECO:0000256" key="8">
    <source>
        <dbReference type="ARBA" id="ARBA00038171"/>
    </source>
</evidence>
<evidence type="ECO:0000313" key="13">
    <source>
        <dbReference type="EMBL" id="AGM32333.1"/>
    </source>
</evidence>
<dbReference type="PANTHER" id="PTHR46365:SF1">
    <property type="entry name" value="COPPER TRANSPORT PROTEIN ATOX1"/>
    <property type="match status" value="1"/>
</dbReference>
<dbReference type="GO" id="GO:0046872">
    <property type="term" value="F:metal ion binding"/>
    <property type="evidence" value="ECO:0007669"/>
    <property type="project" value="UniProtKB-KW"/>
</dbReference>
<dbReference type="Gene3D" id="3.30.70.100">
    <property type="match status" value="1"/>
</dbReference>
<dbReference type="EMBL" id="KC632519">
    <property type="protein sequence ID" value="AGM32333.1"/>
    <property type="molecule type" value="mRNA"/>
</dbReference>
<evidence type="ECO:0000256" key="1">
    <source>
        <dbReference type="ARBA" id="ARBA00022448"/>
    </source>
</evidence>